<dbReference type="Proteomes" id="UP000006639">
    <property type="component" value="Chromosome"/>
</dbReference>
<reference evidence="2 3" key="1">
    <citation type="journal article" date="2011" name="Mol. Biol. Evol.">
        <title>Phylogenomic evidence for the presence of a flagellum and cbb3 oxidase in the free-living mitochondrial ancestor.</title>
        <authorList>
            <person name="Sassera D."/>
            <person name="Lo N."/>
            <person name="Epis S."/>
            <person name="D'Auria G."/>
            <person name="Montagna M."/>
            <person name="Comandatore F."/>
            <person name="Horner D."/>
            <person name="Pereto J."/>
            <person name="Luciano A.M."/>
            <person name="Franciosi F."/>
            <person name="Ferri E."/>
            <person name="Crotti E."/>
            <person name="Bazzocchi C."/>
            <person name="Daffonchio D."/>
            <person name="Sacchi L."/>
            <person name="Moya A."/>
            <person name="Latorre A."/>
            <person name="Bandi C."/>
        </authorList>
    </citation>
    <scope>NUCLEOTIDE SEQUENCE [LARGE SCALE GENOMIC DNA]</scope>
    <source>
        <strain evidence="2 3">IricVA</strain>
    </source>
</reference>
<evidence type="ECO:0000313" key="3">
    <source>
        <dbReference type="Proteomes" id="UP000006639"/>
    </source>
</evidence>
<dbReference type="EMBL" id="CP002130">
    <property type="protein sequence ID" value="AEI89408.1"/>
    <property type="molecule type" value="Genomic_DNA"/>
</dbReference>
<keyword evidence="1" id="KW-1133">Transmembrane helix</keyword>
<gene>
    <name evidence="2" type="ordered locus">midi_01131</name>
</gene>
<sequence>MDFPVSLSIVLIPQSSRLSFKSIIHRVFLPLITFSVILFAILAIYTSAVHIPHHSSPARWSRNIFTLNCNFCPPRFTTKISHPLMPSIITRHCRFIEAALRDSNSSFKI</sequence>
<keyword evidence="1" id="KW-0472">Membrane</keyword>
<keyword evidence="1" id="KW-0812">Transmembrane</keyword>
<dbReference type="KEGG" id="mmn:midi_01131"/>
<dbReference type="AlphaFoldDB" id="F7XU49"/>
<evidence type="ECO:0000313" key="2">
    <source>
        <dbReference type="EMBL" id="AEI89408.1"/>
    </source>
</evidence>
<keyword evidence="3" id="KW-1185">Reference proteome</keyword>
<dbReference type="HOGENOM" id="CLU_175496_0_0_5"/>
<accession>F7XU49</accession>
<name>F7XU49_MIDMI</name>
<feature type="transmembrane region" description="Helical" evidence="1">
    <location>
        <begin position="27"/>
        <end position="51"/>
    </location>
</feature>
<evidence type="ECO:0000256" key="1">
    <source>
        <dbReference type="SAM" id="Phobius"/>
    </source>
</evidence>
<protein>
    <submittedName>
        <fullName evidence="2">Uncharacterized protein</fullName>
    </submittedName>
</protein>
<proteinExistence type="predicted"/>
<organism evidence="2 3">
    <name type="scientific">Midichloria mitochondrii (strain IricVA)</name>
    <dbReference type="NCBI Taxonomy" id="696127"/>
    <lineage>
        <taxon>Bacteria</taxon>
        <taxon>Pseudomonadati</taxon>
        <taxon>Pseudomonadota</taxon>
        <taxon>Alphaproteobacteria</taxon>
        <taxon>Rickettsiales</taxon>
        <taxon>Candidatus Midichloriaceae</taxon>
        <taxon>Candidatus Midichloria</taxon>
    </lineage>
</organism>